<dbReference type="Gene3D" id="3.30.43.10">
    <property type="entry name" value="Uridine Diphospho-n-acetylenolpyruvylglucosamine Reductase, domain 2"/>
    <property type="match status" value="1"/>
</dbReference>
<protein>
    <recommendedName>
        <fullName evidence="4">FAD binding domain-containing protein</fullName>
    </recommendedName>
</protein>
<gene>
    <name evidence="2" type="ORF">GCM10025883_41330</name>
</gene>
<evidence type="ECO:0000256" key="1">
    <source>
        <dbReference type="ARBA" id="ARBA00023002"/>
    </source>
</evidence>
<evidence type="ECO:0000313" key="2">
    <source>
        <dbReference type="EMBL" id="GMA42088.1"/>
    </source>
</evidence>
<dbReference type="RefSeq" id="WP_284305547.1">
    <property type="nucleotide sequence ID" value="NZ_BSUO01000001.1"/>
</dbReference>
<evidence type="ECO:0000313" key="3">
    <source>
        <dbReference type="Proteomes" id="UP001157126"/>
    </source>
</evidence>
<dbReference type="SUPFAM" id="SSF56176">
    <property type="entry name" value="FAD-binding/transporter-associated domain-like"/>
    <property type="match status" value="1"/>
</dbReference>
<comment type="caution">
    <text evidence="2">The sequence shown here is derived from an EMBL/GenBank/DDBJ whole genome shotgun (WGS) entry which is preliminary data.</text>
</comment>
<dbReference type="Proteomes" id="UP001157126">
    <property type="component" value="Unassembled WGS sequence"/>
</dbReference>
<reference evidence="3" key="1">
    <citation type="journal article" date="2019" name="Int. J. Syst. Evol. Microbiol.">
        <title>The Global Catalogue of Microorganisms (GCM) 10K type strain sequencing project: providing services to taxonomists for standard genome sequencing and annotation.</title>
        <authorList>
            <consortium name="The Broad Institute Genomics Platform"/>
            <consortium name="The Broad Institute Genome Sequencing Center for Infectious Disease"/>
            <person name="Wu L."/>
            <person name="Ma J."/>
        </authorList>
    </citation>
    <scope>NUCLEOTIDE SEQUENCE [LARGE SCALE GENOMIC DNA]</scope>
    <source>
        <strain evidence="3">NBRC 113072</strain>
    </source>
</reference>
<sequence length="100" mass="11146">MTDPATTHEPIVRALLDVLPADRFLDRDPDVMEAYSHDEGVWAPYGKPAVVVRPRSTEEVRQIVLACIETGTPSCRALPARGWWAVRTPSTAAWSWSSTR</sequence>
<evidence type="ECO:0008006" key="4">
    <source>
        <dbReference type="Google" id="ProtNLM"/>
    </source>
</evidence>
<organism evidence="2 3">
    <name type="scientific">Mobilicoccus caccae</name>
    <dbReference type="NCBI Taxonomy" id="1859295"/>
    <lineage>
        <taxon>Bacteria</taxon>
        <taxon>Bacillati</taxon>
        <taxon>Actinomycetota</taxon>
        <taxon>Actinomycetes</taxon>
        <taxon>Micrococcales</taxon>
        <taxon>Dermatophilaceae</taxon>
        <taxon>Mobilicoccus</taxon>
    </lineage>
</organism>
<dbReference type="EMBL" id="BSUO01000001">
    <property type="protein sequence ID" value="GMA42088.1"/>
    <property type="molecule type" value="Genomic_DNA"/>
</dbReference>
<dbReference type="InterPro" id="IPR016167">
    <property type="entry name" value="FAD-bd_PCMH_sub1"/>
</dbReference>
<proteinExistence type="predicted"/>
<keyword evidence="3" id="KW-1185">Reference proteome</keyword>
<name>A0ABQ6IXP3_9MICO</name>
<keyword evidence="1" id="KW-0560">Oxidoreductase</keyword>
<accession>A0ABQ6IXP3</accession>
<dbReference type="InterPro" id="IPR036318">
    <property type="entry name" value="FAD-bd_PCMH-like_sf"/>
</dbReference>